<evidence type="ECO:0000313" key="4">
    <source>
        <dbReference type="EMBL" id="CCA17729.1"/>
    </source>
</evidence>
<comment type="similarity">
    <text evidence="1">Belongs to the peptidase S33 family.</text>
</comment>
<keyword evidence="2" id="KW-0378">Hydrolase</keyword>
<dbReference type="PANTHER" id="PTHR43248:SF3">
    <property type="entry name" value="AB HYDROLASE-1 DOMAIN-CONTAINING PROTEIN"/>
    <property type="match status" value="1"/>
</dbReference>
<organism evidence="4">
    <name type="scientific">Albugo laibachii Nc14</name>
    <dbReference type="NCBI Taxonomy" id="890382"/>
    <lineage>
        <taxon>Eukaryota</taxon>
        <taxon>Sar</taxon>
        <taxon>Stramenopiles</taxon>
        <taxon>Oomycota</taxon>
        <taxon>Peronosporomycetes</taxon>
        <taxon>Albuginales</taxon>
        <taxon>Albuginaceae</taxon>
        <taxon>Albugo</taxon>
    </lineage>
</organism>
<dbReference type="PRINTS" id="PR00412">
    <property type="entry name" value="EPOXHYDRLASE"/>
</dbReference>
<dbReference type="InterPro" id="IPR000639">
    <property type="entry name" value="Epox_hydrolase-like"/>
</dbReference>
<evidence type="ECO:0000256" key="2">
    <source>
        <dbReference type="ARBA" id="ARBA00022801"/>
    </source>
</evidence>
<evidence type="ECO:0000313" key="5">
    <source>
        <dbReference type="EMBL" id="CCA18375.1"/>
    </source>
</evidence>
<dbReference type="InterPro" id="IPR051601">
    <property type="entry name" value="Serine_prot/Carboxylest_S33"/>
</dbReference>
<feature type="domain" description="AB hydrolase-1" evidence="3">
    <location>
        <begin position="46"/>
        <end position="300"/>
    </location>
</feature>
<reference evidence="4" key="1">
    <citation type="journal article" date="2011" name="PLoS Biol.">
        <title>Gene gain and loss during evolution of obligate parasitism in the white rust pathogen of Arabidopsis thaliana.</title>
        <authorList>
            <person name="Kemen E."/>
            <person name="Gardiner A."/>
            <person name="Schultz-Larsen T."/>
            <person name="Kemen A.C."/>
            <person name="Balmuth A.L."/>
            <person name="Robert-Seilaniantz A."/>
            <person name="Bailey K."/>
            <person name="Holub E."/>
            <person name="Studholme D.J."/>
            <person name="Maclean D."/>
            <person name="Jones J.D."/>
        </authorList>
    </citation>
    <scope>NUCLEOTIDE SEQUENCE</scope>
</reference>
<gene>
    <name evidence="4" type="primary">AlNc14C39G3383</name>
    <name evidence="5" type="synonym">AlNc14C49G3908</name>
    <name evidence="4" type="ORF">ALNC14_038720</name>
    <name evidence="5" type="ORF">ALNC14_045180</name>
</gene>
<protein>
    <submittedName>
        <fullName evidence="4">Serine protease family S33 putative</fullName>
    </submittedName>
</protein>
<dbReference type="PRINTS" id="PR00111">
    <property type="entry name" value="ABHYDROLASE"/>
</dbReference>
<proteinExistence type="inferred from homology"/>
<dbReference type="EMBL" id="FR824084">
    <property type="protein sequence ID" value="CCA17729.1"/>
    <property type="molecule type" value="Genomic_DNA"/>
</dbReference>
<keyword evidence="4" id="KW-0645">Protease</keyword>
<evidence type="ECO:0000259" key="3">
    <source>
        <dbReference type="Pfam" id="PF12697"/>
    </source>
</evidence>
<dbReference type="EMBL" id="FR824094">
    <property type="protein sequence ID" value="CCA18375.1"/>
    <property type="molecule type" value="Genomic_DNA"/>
</dbReference>
<dbReference type="HOGENOM" id="CLU_046770_0_0_1"/>
<dbReference type="InterPro" id="IPR000073">
    <property type="entry name" value="AB_hydrolase_1"/>
</dbReference>
<dbReference type="PANTHER" id="PTHR43248">
    <property type="entry name" value="2-SUCCINYL-6-HYDROXY-2,4-CYCLOHEXADIENE-1-CARBOXYLATE SYNTHASE"/>
    <property type="match status" value="1"/>
</dbReference>
<dbReference type="GO" id="GO:0006508">
    <property type="term" value="P:proteolysis"/>
    <property type="evidence" value="ECO:0007669"/>
    <property type="project" value="UniProtKB-KW"/>
</dbReference>
<dbReference type="AlphaFoldDB" id="F0W9B6"/>
<dbReference type="Gene3D" id="3.40.50.1820">
    <property type="entry name" value="alpha/beta hydrolase"/>
    <property type="match status" value="1"/>
</dbReference>
<accession>F0W9B6</accession>
<dbReference type="GO" id="GO:0008233">
    <property type="term" value="F:peptidase activity"/>
    <property type="evidence" value="ECO:0007669"/>
    <property type="project" value="UniProtKB-KW"/>
</dbReference>
<reference evidence="4" key="2">
    <citation type="submission" date="2011-02" db="EMBL/GenBank/DDBJ databases">
        <authorList>
            <person name="MacLean D."/>
        </authorList>
    </citation>
    <scope>NUCLEOTIDE SEQUENCE</scope>
</reference>
<dbReference type="SUPFAM" id="SSF53474">
    <property type="entry name" value="alpha/beta-Hydrolases"/>
    <property type="match status" value="1"/>
</dbReference>
<sequence>MWWHRFHAIQNVLKRRYCTKTTLSYRVFKDERNAFNSDPSKLNTAVILHGILGNKLNWRTFASKLATTIPNWQFIPVDLRGHGDSDSHSEPHSVQACAKDVMNLTDEIGVHPQAIIGHSFGGKVALSFLELCKAQGRPYPKQSWILDVLPGSRGECNVQQSLNSSVDLVLSILKSIQLPIHSKGQLIKDLQARGLDMSLAQWLSKNLRVIPNDPEKYEWKMNIPVVEQLFESFRSLDLWPILFDTNLRATNTEVHFVQAEKNRMWTPQVLKRLESAESNGVYRHVLPKSGHWVHVDNPNGLFQVLQRNWIIG</sequence>
<evidence type="ECO:0000256" key="1">
    <source>
        <dbReference type="ARBA" id="ARBA00010088"/>
    </source>
</evidence>
<dbReference type="Pfam" id="PF12697">
    <property type="entry name" value="Abhydrolase_6"/>
    <property type="match status" value="1"/>
</dbReference>
<dbReference type="InterPro" id="IPR029058">
    <property type="entry name" value="AB_hydrolase_fold"/>
</dbReference>
<name>F0W9B6_9STRA</name>